<evidence type="ECO:0000313" key="3">
    <source>
        <dbReference type="EMBL" id="KJY54892.1"/>
    </source>
</evidence>
<feature type="transmembrane region" description="Helical" evidence="1">
    <location>
        <begin position="289"/>
        <end position="307"/>
    </location>
</feature>
<gene>
    <name evidence="3" type="ORF">JF75_19010</name>
</gene>
<dbReference type="Proteomes" id="UP000033612">
    <property type="component" value="Unassembled WGS sequence"/>
</dbReference>
<evidence type="ECO:0000259" key="2">
    <source>
        <dbReference type="PROSITE" id="PS51105"/>
    </source>
</evidence>
<feature type="transmembrane region" description="Helical" evidence="1">
    <location>
        <begin position="66"/>
        <end position="94"/>
    </location>
</feature>
<feature type="transmembrane region" description="Helical" evidence="1">
    <location>
        <begin position="229"/>
        <end position="248"/>
    </location>
</feature>
<dbReference type="GO" id="GO:0009401">
    <property type="term" value="P:phosphoenolpyruvate-dependent sugar phosphotransferase system"/>
    <property type="evidence" value="ECO:0007669"/>
    <property type="project" value="InterPro"/>
</dbReference>
<evidence type="ECO:0000313" key="4">
    <source>
        <dbReference type="Proteomes" id="UP000033612"/>
    </source>
</evidence>
<name>A0A0F4L7R9_9LACO</name>
<feature type="transmembrane region" description="Helical" evidence="1">
    <location>
        <begin position="182"/>
        <end position="201"/>
    </location>
</feature>
<dbReference type="GO" id="GO:0008982">
    <property type="term" value="F:protein-N(PI)-phosphohistidine-sugar phosphotransferase activity"/>
    <property type="evidence" value="ECO:0007669"/>
    <property type="project" value="InterPro"/>
</dbReference>
<dbReference type="OrthoDB" id="1651152at2"/>
<sequence length="435" mass="48055">MKEFTIDIVARMQEFSFFRATRHTMAILMPIAVVGSYFKLFNDLIFTPNGLIYNIFNLDTVLSDHIWYGGSFVCRGMVEITFGVFGVYASYFMARYTARLYHKDSTMAGLTAVLIMLFCSYASSSGRNARMPFTASLLQINAVFIALIIGYCVGQIFHLLGKDFSYVKDEGTKIIQKRAGDAALPSGISLMLGILLGILIYELQLKLLNSASFNEIVSRVQTTNNFGEVLILSAVITFLDWLGIGYPLRSLSGTVNNAFTAENLTYTLKHGNSWNVPYKYLGSSLINSYGIMGGASVALAVIVLLLIRRGNRENEINAKINLLPAAFGSTLGFTIGLPLILNPVFVLPSVLIPIINMTLAAFAISVHIIPVSVYQILKGTPGILVSFFGTNGNWPTLIFTLLLFLLDIILLLPVIRINEKIGIRIAYQKKERSDE</sequence>
<keyword evidence="1" id="KW-1133">Transmembrane helix</keyword>
<feature type="transmembrane region" description="Helical" evidence="1">
    <location>
        <begin position="20"/>
        <end position="38"/>
    </location>
</feature>
<organism evidence="3 4">
    <name type="scientific">Lactobacillus kimbladii</name>
    <dbReference type="NCBI Taxonomy" id="1218506"/>
    <lineage>
        <taxon>Bacteria</taxon>
        <taxon>Bacillati</taxon>
        <taxon>Bacillota</taxon>
        <taxon>Bacilli</taxon>
        <taxon>Lactobacillales</taxon>
        <taxon>Lactobacillaceae</taxon>
        <taxon>Lactobacillus</taxon>
    </lineage>
</organism>
<comment type="caution">
    <text evidence="3">The sequence shown here is derived from an EMBL/GenBank/DDBJ whole genome shotgun (WGS) entry which is preliminary data.</text>
</comment>
<feature type="transmembrane region" description="Helical" evidence="1">
    <location>
        <begin position="397"/>
        <end position="415"/>
    </location>
</feature>
<dbReference type="STRING" id="1218506.JF75_19010"/>
<keyword evidence="4" id="KW-1185">Reference proteome</keyword>
<feature type="transmembrane region" description="Helical" evidence="1">
    <location>
        <begin position="136"/>
        <end position="161"/>
    </location>
</feature>
<reference evidence="3 4" key="1">
    <citation type="submission" date="2015-01" db="EMBL/GenBank/DDBJ databases">
        <title>Comparative genomics of the lactic acid bacteria isolated from the honey bee gut.</title>
        <authorList>
            <person name="Ellegaard K.M."/>
            <person name="Tamarit D."/>
            <person name="Javelind E."/>
            <person name="Olofsson T."/>
            <person name="Andersson S.G."/>
            <person name="Vasquez A."/>
        </authorList>
    </citation>
    <scope>NUCLEOTIDE SEQUENCE [LARGE SCALE GENOMIC DNA]</scope>
    <source>
        <strain evidence="3 4">Hma2</strain>
    </source>
</reference>
<dbReference type="PROSITE" id="PS51105">
    <property type="entry name" value="PTS_EIIC_TYPE_3"/>
    <property type="match status" value="1"/>
</dbReference>
<dbReference type="PANTHER" id="PTHR33989:SF4">
    <property type="entry name" value="PTS SYSTEM N,N'-DIACETYLCHITOBIOSE-SPECIFIC EIIC COMPONENT"/>
    <property type="match status" value="1"/>
</dbReference>
<dbReference type="HOGENOM" id="CLU_029688_1_2_9"/>
<dbReference type="PATRIC" id="fig|1218506.3.peg.2001"/>
<accession>A0A0F4L7R9</accession>
<dbReference type="RefSeq" id="WP_046333016.1">
    <property type="nucleotide sequence ID" value="NZ_JBHTBO010000012.1"/>
</dbReference>
<keyword evidence="1" id="KW-0472">Membrane</keyword>
<feature type="transmembrane region" description="Helical" evidence="1">
    <location>
        <begin position="327"/>
        <end position="347"/>
    </location>
</feature>
<feature type="transmembrane region" description="Helical" evidence="1">
    <location>
        <begin position="354"/>
        <end position="377"/>
    </location>
</feature>
<dbReference type="PANTHER" id="PTHR33989">
    <property type="match status" value="1"/>
</dbReference>
<evidence type="ECO:0000256" key="1">
    <source>
        <dbReference type="SAM" id="Phobius"/>
    </source>
</evidence>
<dbReference type="InterPro" id="IPR004501">
    <property type="entry name" value="PTS_EIIC_3"/>
</dbReference>
<protein>
    <submittedName>
        <fullName evidence="3">PTS Lac IIC</fullName>
    </submittedName>
</protein>
<dbReference type="GO" id="GO:0016020">
    <property type="term" value="C:membrane"/>
    <property type="evidence" value="ECO:0007669"/>
    <property type="project" value="InterPro"/>
</dbReference>
<dbReference type="InterPro" id="IPR051088">
    <property type="entry name" value="PTS_Sugar-EIIC/EIIB"/>
</dbReference>
<feature type="domain" description="PTS EIIC type-3" evidence="2">
    <location>
        <begin position="1"/>
        <end position="414"/>
    </location>
</feature>
<keyword evidence="1" id="KW-0812">Transmembrane</keyword>
<dbReference type="AlphaFoldDB" id="A0A0F4L7R9"/>
<proteinExistence type="predicted"/>
<dbReference type="EMBL" id="JXLH01000029">
    <property type="protein sequence ID" value="KJY54892.1"/>
    <property type="molecule type" value="Genomic_DNA"/>
</dbReference>